<dbReference type="Proteomes" id="UP001162992">
    <property type="component" value="Chromosome 22"/>
</dbReference>
<sequence length="574" mass="63500">MFRWECSSPTVRLLDFRTSAFTLTGRFSILILLLLFPSALVARERQITQEVNGTKFITIVCMATQYPEVCISSLSAEPTAVKESRPKYLIKISIHVASKGVRESLDLANRLLKLSKTSSDVYAAASECSETLNYSIDWLNTCNQSDLITRMDDIKSYLSAALTYQNDCYSALQEIQTTTFLSKMMAQIKSAASLISNSLSMLDALDSYGPDPTHWKPPHVHNHKKGPFVSSSASAQWIGKTDSELLEQPLYSLVPSVTVSTDGLANFTSIQAAVDSAPANATGNTRYIIYIKEGIYNETVRISSKKTLLMFMGDGINKTIITGNRSVANQPNMTTFDTATVGISGAQFLARDLTFENTAGPSGHQAVSLRVESDKAAFYRCSFLGYQDTLYAHVLRQFYRECVIEGTIDFIFGNAAVVFQNCDIRVRVGRVGVTLSTITAQGRTDPAQATGFVLQNCTVNGTEDYIQAWQESPDSYRAFLGRPWKAYSTTIFMQTYMEALIEPQGWLPWNGTFALSTLFYGEYNNSGPGSNCSSRVTWSTQLNLTNVQPYSVQNFIQGSTWLPLTNFSFTPSVS</sequence>
<organism evidence="1 2">
    <name type="scientific">Diphasiastrum complanatum</name>
    <name type="common">Issler's clubmoss</name>
    <name type="synonym">Lycopodium complanatum</name>
    <dbReference type="NCBI Taxonomy" id="34168"/>
    <lineage>
        <taxon>Eukaryota</taxon>
        <taxon>Viridiplantae</taxon>
        <taxon>Streptophyta</taxon>
        <taxon>Embryophyta</taxon>
        <taxon>Tracheophyta</taxon>
        <taxon>Lycopodiopsida</taxon>
        <taxon>Lycopodiales</taxon>
        <taxon>Lycopodiaceae</taxon>
        <taxon>Lycopodioideae</taxon>
        <taxon>Diphasiastrum</taxon>
    </lineage>
</organism>
<dbReference type="EMBL" id="CM055113">
    <property type="protein sequence ID" value="KAJ7516628.1"/>
    <property type="molecule type" value="Genomic_DNA"/>
</dbReference>
<evidence type="ECO:0000313" key="2">
    <source>
        <dbReference type="Proteomes" id="UP001162992"/>
    </source>
</evidence>
<evidence type="ECO:0000313" key="1">
    <source>
        <dbReference type="EMBL" id="KAJ7516628.1"/>
    </source>
</evidence>
<accession>A0ACC2AGD3</accession>
<comment type="caution">
    <text evidence="1">The sequence shown here is derived from an EMBL/GenBank/DDBJ whole genome shotgun (WGS) entry which is preliminary data.</text>
</comment>
<protein>
    <submittedName>
        <fullName evidence="1">Uncharacterized protein</fullName>
    </submittedName>
</protein>
<proteinExistence type="predicted"/>
<name>A0ACC2AGD3_DIPCM</name>
<reference evidence="2" key="1">
    <citation type="journal article" date="2024" name="Proc. Natl. Acad. Sci. U.S.A.">
        <title>Extraordinary preservation of gene collinearity over three hundred million years revealed in homosporous lycophytes.</title>
        <authorList>
            <person name="Li C."/>
            <person name="Wickell D."/>
            <person name="Kuo L.Y."/>
            <person name="Chen X."/>
            <person name="Nie B."/>
            <person name="Liao X."/>
            <person name="Peng D."/>
            <person name="Ji J."/>
            <person name="Jenkins J."/>
            <person name="Williams M."/>
            <person name="Shu S."/>
            <person name="Plott C."/>
            <person name="Barry K."/>
            <person name="Rajasekar S."/>
            <person name="Grimwood J."/>
            <person name="Han X."/>
            <person name="Sun S."/>
            <person name="Hou Z."/>
            <person name="He W."/>
            <person name="Dai G."/>
            <person name="Sun C."/>
            <person name="Schmutz J."/>
            <person name="Leebens-Mack J.H."/>
            <person name="Li F.W."/>
            <person name="Wang L."/>
        </authorList>
    </citation>
    <scope>NUCLEOTIDE SEQUENCE [LARGE SCALE GENOMIC DNA]</scope>
    <source>
        <strain evidence="2">cv. PW_Plant_1</strain>
    </source>
</reference>
<keyword evidence="2" id="KW-1185">Reference proteome</keyword>
<gene>
    <name evidence="1" type="ORF">O6H91_22G065300</name>
</gene>